<feature type="region of interest" description="Disordered" evidence="1">
    <location>
        <begin position="124"/>
        <end position="154"/>
    </location>
</feature>
<dbReference type="EMBL" id="CM003531">
    <property type="protein sequence ID" value="RCV22206.1"/>
    <property type="molecule type" value="Genomic_DNA"/>
</dbReference>
<accession>A0A368QW68</accession>
<feature type="region of interest" description="Disordered" evidence="1">
    <location>
        <begin position="502"/>
        <end position="530"/>
    </location>
</feature>
<reference evidence="2" key="2">
    <citation type="submission" date="2015-07" db="EMBL/GenBank/DDBJ databases">
        <authorList>
            <person name="Noorani M."/>
        </authorList>
    </citation>
    <scope>NUCLEOTIDE SEQUENCE</scope>
    <source>
        <strain evidence="2">Yugu1</strain>
    </source>
</reference>
<sequence>MVVQRHTAASSSTSPSSTGQHLFTTGSPSPTCTRPPSRSTHAPSFSESAGQVGDDGVVGVEGGGGGHGVTGGPVTGGVVDGGPVIGGTVTGGPVIGGTVTGGPVIGGYVTGGPTTGGVVGGPVTGGRVTGGPTTGGRVTGGATTGGRVTGPLGGPTTGGREGPLGGLGFLGLVLGGCDGLGALGLSQSQSTSWSAAAAGSERMGVTAVESSSSSVKRNGGSFLPLAAMAAGRGRAGGCRQRGGGGSVDGGGGTGAEEPKKRERRRRRWTMARLEDGGRELEDGGGGTGIGAGEKLEDGDRELEVVAWNKTGEKGEVAAWVQESWRMAAQAWRSWRPAAAAQAGGQRGLEALQYTPVHHASWEVVRRWSGPAGRATDRPTLPFVVVRGEARRRRVPSSSAGARDHPHDEIPAGARIQPDTLVGGGDRPSTRVIRLSWSLLCARVRRWEATDDAHAAASRSAAMYHAHALHLRPAPPYPSRRRRIDPASVRRVWAGRADWTWPCATREPGGRPGPARHTLSGQLSSSGHGHR</sequence>
<dbReference type="AlphaFoldDB" id="A0A368QW68"/>
<organism evidence="2">
    <name type="scientific">Setaria italica</name>
    <name type="common">Foxtail millet</name>
    <name type="synonym">Panicum italicum</name>
    <dbReference type="NCBI Taxonomy" id="4555"/>
    <lineage>
        <taxon>Eukaryota</taxon>
        <taxon>Viridiplantae</taxon>
        <taxon>Streptophyta</taxon>
        <taxon>Embryophyta</taxon>
        <taxon>Tracheophyta</taxon>
        <taxon>Spermatophyta</taxon>
        <taxon>Magnoliopsida</taxon>
        <taxon>Liliopsida</taxon>
        <taxon>Poales</taxon>
        <taxon>Poaceae</taxon>
        <taxon>PACMAD clade</taxon>
        <taxon>Panicoideae</taxon>
        <taxon>Panicodae</taxon>
        <taxon>Paniceae</taxon>
        <taxon>Cenchrinae</taxon>
        <taxon>Setaria</taxon>
    </lineage>
</organism>
<feature type="compositionally biased region" description="Low complexity" evidence="1">
    <location>
        <begin position="518"/>
        <end position="530"/>
    </location>
</feature>
<gene>
    <name evidence="2" type="ORF">SETIT_4G202300v2</name>
</gene>
<evidence type="ECO:0000256" key="1">
    <source>
        <dbReference type="SAM" id="MobiDB-lite"/>
    </source>
</evidence>
<reference evidence="2" key="1">
    <citation type="journal article" date="2012" name="Nat. Biotechnol.">
        <title>Reference genome sequence of the model plant Setaria.</title>
        <authorList>
            <person name="Bennetzen J.L."/>
            <person name="Schmutz J."/>
            <person name="Wang H."/>
            <person name="Percifield R."/>
            <person name="Hawkins J."/>
            <person name="Pontaroli A.C."/>
            <person name="Estep M."/>
            <person name="Feng L."/>
            <person name="Vaughn J.N."/>
            <person name="Grimwood J."/>
            <person name="Jenkins J."/>
            <person name="Barry K."/>
            <person name="Lindquist E."/>
            <person name="Hellsten U."/>
            <person name="Deshpande S."/>
            <person name="Wang X."/>
            <person name="Wu X."/>
            <person name="Mitros T."/>
            <person name="Triplett J."/>
            <person name="Yang X."/>
            <person name="Ye C.Y."/>
            <person name="Mauro-Herrera M."/>
            <person name="Wang L."/>
            <person name="Li P."/>
            <person name="Sharma M."/>
            <person name="Sharma R."/>
            <person name="Ronald P.C."/>
            <person name="Panaud O."/>
            <person name="Kellogg E.A."/>
            <person name="Brutnell T.P."/>
            <person name="Doust A.N."/>
            <person name="Tuskan G.A."/>
            <person name="Rokhsar D."/>
            <person name="Devos K.M."/>
        </authorList>
    </citation>
    <scope>NUCLEOTIDE SEQUENCE [LARGE SCALE GENOMIC DNA]</scope>
    <source>
        <strain evidence="2">Yugu1</strain>
    </source>
</reference>
<protein>
    <submittedName>
        <fullName evidence="2">Uncharacterized protein</fullName>
    </submittedName>
</protein>
<evidence type="ECO:0000313" key="2">
    <source>
        <dbReference type="EMBL" id="RCV22206.1"/>
    </source>
</evidence>
<feature type="region of interest" description="Disordered" evidence="1">
    <location>
        <begin position="1"/>
        <end position="75"/>
    </location>
</feature>
<feature type="compositionally biased region" description="Gly residues" evidence="1">
    <location>
        <begin position="234"/>
        <end position="254"/>
    </location>
</feature>
<name>A0A368QW68_SETIT</name>
<feature type="region of interest" description="Disordered" evidence="1">
    <location>
        <begin position="234"/>
        <end position="266"/>
    </location>
</feature>
<feature type="compositionally biased region" description="Gly residues" evidence="1">
    <location>
        <begin position="59"/>
        <end position="75"/>
    </location>
</feature>
<proteinExistence type="predicted"/>
<feature type="region of interest" description="Disordered" evidence="1">
    <location>
        <begin position="391"/>
        <end position="424"/>
    </location>
</feature>
<feature type="compositionally biased region" description="Low complexity" evidence="1">
    <location>
        <begin position="7"/>
        <end position="40"/>
    </location>
</feature>